<evidence type="ECO:0000313" key="4">
    <source>
        <dbReference type="EMBL" id="AZN70919.1"/>
    </source>
</evidence>
<dbReference type="Proteomes" id="UP000268192">
    <property type="component" value="Chromosome"/>
</dbReference>
<evidence type="ECO:0000259" key="3">
    <source>
        <dbReference type="Pfam" id="PF00534"/>
    </source>
</evidence>
<accession>A0A3S9B1U8</accession>
<dbReference type="SUPFAM" id="SSF53756">
    <property type="entry name" value="UDP-Glycosyltransferase/glycogen phosphorylase"/>
    <property type="match status" value="1"/>
</dbReference>
<reference evidence="4 5" key="1">
    <citation type="submission" date="2018-09" db="EMBL/GenBank/DDBJ databases">
        <title>Marinorhizobium profundi gen. nov., sp. nov., isolated from a deep-sea sediment sample from the New Britain Trench and proposal of Marinorhizobiaceae fam. nov. in the order Rhizobiales of the class Alphaproteobacteria.</title>
        <authorList>
            <person name="Cao J."/>
        </authorList>
    </citation>
    <scope>NUCLEOTIDE SEQUENCE [LARGE SCALE GENOMIC DNA]</scope>
    <source>
        <strain evidence="4 5">WS11</strain>
    </source>
</reference>
<dbReference type="PANTHER" id="PTHR12526">
    <property type="entry name" value="GLYCOSYLTRANSFERASE"/>
    <property type="match status" value="1"/>
</dbReference>
<name>A0A3S9B1U8_9HYPH</name>
<organism evidence="4 5">
    <name type="scientific">Georhizobium profundi</name>
    <dbReference type="NCBI Taxonomy" id="2341112"/>
    <lineage>
        <taxon>Bacteria</taxon>
        <taxon>Pseudomonadati</taxon>
        <taxon>Pseudomonadota</taxon>
        <taxon>Alphaproteobacteria</taxon>
        <taxon>Hyphomicrobiales</taxon>
        <taxon>Rhizobiaceae</taxon>
        <taxon>Georhizobium</taxon>
    </lineage>
</organism>
<protein>
    <submittedName>
        <fullName evidence="4">Glycosyltransferase</fullName>
    </submittedName>
</protein>
<dbReference type="Pfam" id="PF05045">
    <property type="entry name" value="RgpF"/>
    <property type="match status" value="1"/>
</dbReference>
<evidence type="ECO:0000313" key="5">
    <source>
        <dbReference type="Proteomes" id="UP000268192"/>
    </source>
</evidence>
<dbReference type="GO" id="GO:0016757">
    <property type="term" value="F:glycosyltransferase activity"/>
    <property type="evidence" value="ECO:0007669"/>
    <property type="project" value="UniProtKB-KW"/>
</dbReference>
<gene>
    <name evidence="4" type="ORF">D5400_06200</name>
</gene>
<evidence type="ECO:0000256" key="1">
    <source>
        <dbReference type="ARBA" id="ARBA00022676"/>
    </source>
</evidence>
<dbReference type="Gene3D" id="3.40.50.2000">
    <property type="entry name" value="Glycogen Phosphorylase B"/>
    <property type="match status" value="1"/>
</dbReference>
<dbReference type="Pfam" id="PF00534">
    <property type="entry name" value="Glycos_transf_1"/>
    <property type="match status" value="1"/>
</dbReference>
<dbReference type="EMBL" id="CP032509">
    <property type="protein sequence ID" value="AZN70919.1"/>
    <property type="molecule type" value="Genomic_DNA"/>
</dbReference>
<dbReference type="InterPro" id="IPR001296">
    <property type="entry name" value="Glyco_trans_1"/>
</dbReference>
<dbReference type="KEGG" id="abaw:D5400_06200"/>
<dbReference type="AlphaFoldDB" id="A0A3S9B1U8"/>
<keyword evidence="5" id="KW-1185">Reference proteome</keyword>
<dbReference type="PANTHER" id="PTHR12526:SF629">
    <property type="entry name" value="TEICHURONIC ACID BIOSYNTHESIS GLYCOSYLTRANSFERASE TUAH-RELATED"/>
    <property type="match status" value="1"/>
</dbReference>
<evidence type="ECO:0000256" key="2">
    <source>
        <dbReference type="ARBA" id="ARBA00022679"/>
    </source>
</evidence>
<proteinExistence type="predicted"/>
<sequence length="940" mass="104218">MDNVMRLSHKDTIRSLIEIKNSKLFDLDHYRKQSGKRHLSLYTAIYHYIESGERRGLSANPGFDPRYYLTANPDLSGWSLPLFVHYVRYGHKEGRAAKSPISSTDGVAKSIKRVIIDSGEFDVDYYAGQSGERFKNAEQAVRHYLAKGESRGFRPNPNFDPVVYRSYSDLKNYGALFYHYLLHGRKEGRIGHYDFGSCFRPGKRVYDSSKKTVALVIHEGSFTGAPILGINLLEQFARTHNVVLISLRDGPLLRYAGDFAVKIVVGDVNIGRMSSELLAAKLIQPLVSEFNVTAALANSVETAAIVAALSVANVPIVSLIHEFATYVQPLTLATVLASSQRVVFSSSLTQKSALEAGITGHFRHSVVRPQGRCVIPNVGATVSDNTVAAKPSVEFDKADFVCIGCGYVQYRKGVDLFIATAAAYKRLNPETNVAFVWVGEGYDPVRDLGYSAWLKDQIERSGLDDVVSLMPAMDAEALLKLYRTADAMLLSSRLDPFPNVAIDAIAEGLPLVSFKDANGVSEYLESDELLSSLVVPYLDIEAAAAALIELQSNEKRSRKTSEHLKRLASKQFNMVDYVDNLQNLLEQAVAISRQERTDVETILKHGGVDFDMLGIQDDPDQKDVVSNYVRLCAASVNRTSNGIERRPIPGFYPAHYAASHPSLAKLPYENAYAHFLRAGRPSGPWVRDVVQLKQSDKPAVPLRDADVALHIHLHYPDQALEICRRISLNRSRPTLLITVTETINTSVAAEAFSNYSGSVEIRVVPNKGRDIGPFLCGFKDRMSDFEVIGHIHSKKSMDIAEDTVSVWRDFLLETLLGGRYKSLDQILAAFDRNPELGLIYPEDPQSVGWTDNFDVATRIAPRVGLSSVPEFIEFPVGNMFFARTKALSRLFGAEFELSDFPEEPVAYDGTILHALERLTPVIVEDAGYSVKAIHGRGLTR</sequence>
<dbReference type="InterPro" id="IPR007739">
    <property type="entry name" value="RgpF"/>
</dbReference>
<keyword evidence="2 4" id="KW-0808">Transferase</keyword>
<feature type="domain" description="Glycosyl transferase family 1" evidence="3">
    <location>
        <begin position="394"/>
        <end position="562"/>
    </location>
</feature>
<keyword evidence="1" id="KW-0328">Glycosyltransferase</keyword>